<feature type="compositionally biased region" description="Polar residues" evidence="6">
    <location>
        <begin position="253"/>
        <end position="277"/>
    </location>
</feature>
<comment type="function">
    <text evidence="4">Non catalytic subunit of RNase H2, an endonuclease that specifically degrades the RNA of RNA:DNA hybrids. Participates in DNA replication, possibly by mediating the removal of lagging-strand Okazaki fragment RNA primers during DNA replication. Mediates the excision of single ribonucleotides from DNA:RNA duplexes.</text>
</comment>
<dbReference type="VEuPathDB" id="FungiDB:jhhlp_003324"/>
<proteinExistence type="predicted"/>
<protein>
    <recommendedName>
        <fullName evidence="2">Ribonuclease H2 subunit B</fullName>
    </recommendedName>
    <alternativeName>
        <fullName evidence="5">Ribonuclease HI subunit B</fullName>
    </alternativeName>
</protein>
<feature type="domain" description="Ribonuclease H2 subunit B wHTH" evidence="7">
    <location>
        <begin position="133"/>
        <end position="340"/>
    </location>
</feature>
<dbReference type="PANTHER" id="PTHR13383:SF11">
    <property type="entry name" value="RIBONUCLEASE H2 SUBUNIT B"/>
    <property type="match status" value="1"/>
</dbReference>
<evidence type="ECO:0000256" key="6">
    <source>
        <dbReference type="SAM" id="MobiDB-lite"/>
    </source>
</evidence>
<dbReference type="EMBL" id="NLAX01000008">
    <property type="protein sequence ID" value="PKS11559.1"/>
    <property type="molecule type" value="Genomic_DNA"/>
</dbReference>
<dbReference type="STRING" id="41688.A0A2N3NGH6"/>
<reference evidence="9 10" key="1">
    <citation type="journal article" date="2017" name="G3 (Bethesda)">
        <title>First Draft Genome Sequence of the Pathogenic Fungus Lomentospora prolificans (Formerly Scedosporium prolificans).</title>
        <authorList>
            <person name="Luo R."/>
            <person name="Zimin A."/>
            <person name="Workman R."/>
            <person name="Fan Y."/>
            <person name="Pertea G."/>
            <person name="Grossman N."/>
            <person name="Wear M.P."/>
            <person name="Jia B."/>
            <person name="Miller H."/>
            <person name="Casadevall A."/>
            <person name="Timp W."/>
            <person name="Zhang S.X."/>
            <person name="Salzberg S.L."/>
        </authorList>
    </citation>
    <scope>NUCLEOTIDE SEQUENCE [LARGE SCALE GENOMIC DNA]</scope>
    <source>
        <strain evidence="9 10">JHH-5317</strain>
    </source>
</reference>
<feature type="region of interest" description="Disordered" evidence="6">
    <location>
        <begin position="374"/>
        <end position="415"/>
    </location>
</feature>
<dbReference type="Gene3D" id="2.20.25.530">
    <property type="match status" value="1"/>
</dbReference>
<dbReference type="CDD" id="cd09270">
    <property type="entry name" value="RNase_H2-B"/>
    <property type="match status" value="1"/>
</dbReference>
<dbReference type="Pfam" id="PF09468">
    <property type="entry name" value="RNase_H2-Ydr279"/>
    <property type="match status" value="1"/>
</dbReference>
<evidence type="ECO:0000256" key="1">
    <source>
        <dbReference type="ARBA" id="ARBA00004123"/>
    </source>
</evidence>
<evidence type="ECO:0000256" key="4">
    <source>
        <dbReference type="ARBA" id="ARBA00024778"/>
    </source>
</evidence>
<dbReference type="Gene3D" id="1.10.20.120">
    <property type="match status" value="1"/>
</dbReference>
<comment type="subcellular location">
    <subcellularLocation>
        <location evidence="1">Nucleus</location>
    </subcellularLocation>
</comment>
<dbReference type="InParanoid" id="A0A2N3NGH6"/>
<name>A0A2N3NGH6_9PEZI</name>
<dbReference type="GO" id="GO:0005654">
    <property type="term" value="C:nucleoplasm"/>
    <property type="evidence" value="ECO:0007669"/>
    <property type="project" value="TreeGrafter"/>
</dbReference>
<dbReference type="InterPro" id="IPR041195">
    <property type="entry name" value="Rnh202_N"/>
</dbReference>
<dbReference type="AlphaFoldDB" id="A0A2N3NGH6"/>
<evidence type="ECO:0000256" key="3">
    <source>
        <dbReference type="ARBA" id="ARBA00023242"/>
    </source>
</evidence>
<organism evidence="9 10">
    <name type="scientific">Lomentospora prolificans</name>
    <dbReference type="NCBI Taxonomy" id="41688"/>
    <lineage>
        <taxon>Eukaryota</taxon>
        <taxon>Fungi</taxon>
        <taxon>Dikarya</taxon>
        <taxon>Ascomycota</taxon>
        <taxon>Pezizomycotina</taxon>
        <taxon>Sordariomycetes</taxon>
        <taxon>Hypocreomycetidae</taxon>
        <taxon>Microascales</taxon>
        <taxon>Microascaceae</taxon>
        <taxon>Lomentospora</taxon>
    </lineage>
</organism>
<evidence type="ECO:0000259" key="8">
    <source>
        <dbReference type="Pfam" id="PF17745"/>
    </source>
</evidence>
<feature type="region of interest" description="Disordered" evidence="6">
    <location>
        <begin position="1"/>
        <end position="23"/>
    </location>
</feature>
<evidence type="ECO:0000313" key="10">
    <source>
        <dbReference type="Proteomes" id="UP000233524"/>
    </source>
</evidence>
<feature type="compositionally biased region" description="Low complexity" evidence="6">
    <location>
        <begin position="278"/>
        <end position="292"/>
    </location>
</feature>
<accession>A0A2N3NGH6</accession>
<feature type="region of interest" description="Disordered" evidence="6">
    <location>
        <begin position="248"/>
        <end position="295"/>
    </location>
</feature>
<dbReference type="InterPro" id="IPR040456">
    <property type="entry name" value="RNase_H2_suB"/>
</dbReference>
<dbReference type="Pfam" id="PF17745">
    <property type="entry name" value="Ydr279_N"/>
    <property type="match status" value="1"/>
</dbReference>
<dbReference type="PANTHER" id="PTHR13383">
    <property type="entry name" value="RIBONUCLEASE H2 SUBUNIT B"/>
    <property type="match status" value="1"/>
</dbReference>
<dbReference type="InterPro" id="IPR019024">
    <property type="entry name" value="RNase_H2_suB_wHTH"/>
</dbReference>
<gene>
    <name evidence="9" type="ORF">jhhlp_003324</name>
</gene>
<evidence type="ECO:0000259" key="7">
    <source>
        <dbReference type="Pfam" id="PF09468"/>
    </source>
</evidence>
<feature type="compositionally biased region" description="Basic and acidic residues" evidence="6">
    <location>
        <begin position="392"/>
        <end position="415"/>
    </location>
</feature>
<feature type="domain" description="Rnh202 triple barrel" evidence="8">
    <location>
        <begin position="41"/>
        <end position="130"/>
    </location>
</feature>
<evidence type="ECO:0000313" key="9">
    <source>
        <dbReference type="EMBL" id="PKS11559.1"/>
    </source>
</evidence>
<dbReference type="GO" id="GO:0006401">
    <property type="term" value="P:RNA catabolic process"/>
    <property type="evidence" value="ECO:0007669"/>
    <property type="project" value="TreeGrafter"/>
</dbReference>
<keyword evidence="10" id="KW-1185">Reference proteome</keyword>
<dbReference type="Proteomes" id="UP000233524">
    <property type="component" value="Unassembled WGS sequence"/>
</dbReference>
<sequence length="434" mass="47411">MARTRASKPKAASDESALAAEQSTFIHTLPPQIPNPPQAFILPRAATAAAKIVTLPNPRHAKPTRYLVCPETGVYEFTKVSAPAATPRSWFFEIKEPSGGEDEESAADKPQKINGYISKSADLFVATQFDPLFLVLPALLEAAPKADAKRLFLASDDHFDKLPEESSHLNELLRDEKTRALFEARMKAVCDTVEAGSETMFRINEEKLFQVILGKAKKFAEGSLPKSMEEKFVIKPLQAPMVVRVRRDAPTADSGTSTPSTESVDSQASTATTESNGSSVASQASTAATSVAEDPDAVTEDAVTTAMQASPQVLALQRLRVAFNFICASYIPVALTTRLKQQLGDKGLCGTDFLPLETYLAELAKVRAEAIAARGGNHGRKHAREEEEDLAQQEKKRKLEEEKKKKAMESRGVRELRKVDTSGMMKLSAFFKKK</sequence>
<keyword evidence="3" id="KW-0539">Nucleus</keyword>
<comment type="caution">
    <text evidence="9">The sequence shown here is derived from an EMBL/GenBank/DDBJ whole genome shotgun (WGS) entry which is preliminary data.</text>
</comment>
<evidence type="ECO:0000256" key="5">
    <source>
        <dbReference type="ARBA" id="ARBA00033464"/>
    </source>
</evidence>
<dbReference type="OrthoDB" id="29098at2759"/>
<evidence type="ECO:0000256" key="2">
    <source>
        <dbReference type="ARBA" id="ARBA00019062"/>
    </source>
</evidence>
<dbReference type="GO" id="GO:0032299">
    <property type="term" value="C:ribonuclease H2 complex"/>
    <property type="evidence" value="ECO:0007669"/>
    <property type="project" value="InterPro"/>
</dbReference>